<dbReference type="InterPro" id="IPR019371">
    <property type="entry name" value="KxDL_dom"/>
</dbReference>
<evidence type="ECO:0000313" key="4">
    <source>
        <dbReference type="Proteomes" id="UP001642487"/>
    </source>
</evidence>
<dbReference type="Proteomes" id="UP001642487">
    <property type="component" value="Chromosome 2"/>
</dbReference>
<accession>A0ABP0Y788</accession>
<protein>
    <recommendedName>
        <fullName evidence="2">KxDL domain-containing protein</fullName>
    </recommendedName>
</protein>
<dbReference type="PANTHER" id="PTHR13511">
    <property type="entry name" value="KXDL MOTIF-CONTAINING PROTEIN 1"/>
    <property type="match status" value="1"/>
</dbReference>
<dbReference type="EMBL" id="OZ021736">
    <property type="protein sequence ID" value="CAK9316335.1"/>
    <property type="molecule type" value="Genomic_DNA"/>
</dbReference>
<dbReference type="PANTHER" id="PTHR13511:SF0">
    <property type="entry name" value="KXDL MOTIF-CONTAINING PROTEIN 1"/>
    <property type="match status" value="1"/>
</dbReference>
<comment type="similarity">
    <text evidence="1">Belongs to the KXD1 family.</text>
</comment>
<proteinExistence type="inferred from homology"/>
<keyword evidence="4" id="KW-1185">Reference proteome</keyword>
<dbReference type="Pfam" id="PF10241">
    <property type="entry name" value="KxDL"/>
    <property type="match status" value="1"/>
</dbReference>
<evidence type="ECO:0000259" key="2">
    <source>
        <dbReference type="Pfam" id="PF10241"/>
    </source>
</evidence>
<reference evidence="3 4" key="1">
    <citation type="submission" date="2024-03" db="EMBL/GenBank/DDBJ databases">
        <authorList>
            <person name="Gkanogiannis A."/>
            <person name="Becerra Lopez-Lavalle L."/>
        </authorList>
    </citation>
    <scope>NUCLEOTIDE SEQUENCE [LARGE SCALE GENOMIC DNA]</scope>
</reference>
<sequence>MFVSCVATKEGIAVNAPRVEAISCWPRHSVEWKLAVYLAIWWHFMCELLTSTCQTVLEVRLFLETMEQRVEGESIRIASEELSQEFKTLMNTDDLNSLNHLQHLILGRLQDSNAVLSHFNEFSEHCFAAVSGDLSRNTRLLNSMKSDLDYIFQKIRSMKSRILATYPDAFPDESTSEVLDRRPDLEIPR</sequence>
<evidence type="ECO:0000256" key="1">
    <source>
        <dbReference type="ARBA" id="ARBA00005913"/>
    </source>
</evidence>
<name>A0ABP0Y788_9ROSI</name>
<evidence type="ECO:0000313" key="3">
    <source>
        <dbReference type="EMBL" id="CAK9316335.1"/>
    </source>
</evidence>
<organism evidence="3 4">
    <name type="scientific">Citrullus colocynthis</name>
    <name type="common">colocynth</name>
    <dbReference type="NCBI Taxonomy" id="252529"/>
    <lineage>
        <taxon>Eukaryota</taxon>
        <taxon>Viridiplantae</taxon>
        <taxon>Streptophyta</taxon>
        <taxon>Embryophyta</taxon>
        <taxon>Tracheophyta</taxon>
        <taxon>Spermatophyta</taxon>
        <taxon>Magnoliopsida</taxon>
        <taxon>eudicotyledons</taxon>
        <taxon>Gunneridae</taxon>
        <taxon>Pentapetalae</taxon>
        <taxon>rosids</taxon>
        <taxon>fabids</taxon>
        <taxon>Cucurbitales</taxon>
        <taxon>Cucurbitaceae</taxon>
        <taxon>Benincaseae</taxon>
        <taxon>Citrullus</taxon>
    </lineage>
</organism>
<feature type="domain" description="KxDL" evidence="2">
    <location>
        <begin position="86"/>
        <end position="170"/>
    </location>
</feature>
<gene>
    <name evidence="3" type="ORF">CITCOLO1_LOCUS8196</name>
</gene>
<dbReference type="InterPro" id="IPR039843">
    <property type="entry name" value="KXD1-like"/>
</dbReference>